<dbReference type="AlphaFoldDB" id="A0A3M7T4T6"/>
<gene>
    <name evidence="1" type="ORF">BpHYR1_008514</name>
</gene>
<evidence type="ECO:0000313" key="2">
    <source>
        <dbReference type="Proteomes" id="UP000276133"/>
    </source>
</evidence>
<evidence type="ECO:0000313" key="1">
    <source>
        <dbReference type="EMBL" id="RNA43001.1"/>
    </source>
</evidence>
<name>A0A3M7T4T6_BRAPC</name>
<organism evidence="1 2">
    <name type="scientific">Brachionus plicatilis</name>
    <name type="common">Marine rotifer</name>
    <name type="synonym">Brachionus muelleri</name>
    <dbReference type="NCBI Taxonomy" id="10195"/>
    <lineage>
        <taxon>Eukaryota</taxon>
        <taxon>Metazoa</taxon>
        <taxon>Spiralia</taxon>
        <taxon>Gnathifera</taxon>
        <taxon>Rotifera</taxon>
        <taxon>Eurotatoria</taxon>
        <taxon>Monogononta</taxon>
        <taxon>Pseudotrocha</taxon>
        <taxon>Ploima</taxon>
        <taxon>Brachionidae</taxon>
        <taxon>Brachionus</taxon>
    </lineage>
</organism>
<dbReference type="Proteomes" id="UP000276133">
    <property type="component" value="Unassembled WGS sequence"/>
</dbReference>
<accession>A0A3M7T4T6</accession>
<keyword evidence="2" id="KW-1185">Reference proteome</keyword>
<proteinExistence type="predicted"/>
<dbReference type="EMBL" id="REGN01000289">
    <property type="protein sequence ID" value="RNA43001.1"/>
    <property type="molecule type" value="Genomic_DNA"/>
</dbReference>
<sequence length="114" mass="13725">MNEYYFFCEKDSVYLINEDDETIDIKNNEISKETIQINLKSLNWNIIFNILKFNPEQISLNENKEIILKQRLYWHNSLIFDGPLENTANIKLVKQFANDCQRENFYKIKRGIDI</sequence>
<comment type="caution">
    <text evidence="1">The sequence shown here is derived from an EMBL/GenBank/DDBJ whole genome shotgun (WGS) entry which is preliminary data.</text>
</comment>
<reference evidence="1 2" key="1">
    <citation type="journal article" date="2018" name="Sci. Rep.">
        <title>Genomic signatures of local adaptation to the degree of environmental predictability in rotifers.</title>
        <authorList>
            <person name="Franch-Gras L."/>
            <person name="Hahn C."/>
            <person name="Garcia-Roger E.M."/>
            <person name="Carmona M.J."/>
            <person name="Serra M."/>
            <person name="Gomez A."/>
        </authorList>
    </citation>
    <scope>NUCLEOTIDE SEQUENCE [LARGE SCALE GENOMIC DNA]</scope>
    <source>
        <strain evidence="1">HYR1</strain>
    </source>
</reference>
<protein>
    <submittedName>
        <fullName evidence="1">Uncharacterized protein</fullName>
    </submittedName>
</protein>